<feature type="transmembrane region" description="Helical" evidence="1">
    <location>
        <begin position="372"/>
        <end position="391"/>
    </location>
</feature>
<feature type="transmembrane region" description="Helical" evidence="1">
    <location>
        <begin position="173"/>
        <end position="193"/>
    </location>
</feature>
<dbReference type="Proteomes" id="UP000248132">
    <property type="component" value="Unassembled WGS sequence"/>
</dbReference>
<protein>
    <submittedName>
        <fullName evidence="2">Uncharacterized protein DUF4173</fullName>
    </submittedName>
</protein>
<dbReference type="EMBL" id="QKMR01000013">
    <property type="protein sequence ID" value="PYG87135.1"/>
    <property type="molecule type" value="Genomic_DNA"/>
</dbReference>
<keyword evidence="1" id="KW-1133">Transmembrane helix</keyword>
<evidence type="ECO:0000313" key="3">
    <source>
        <dbReference type="Proteomes" id="UP000248132"/>
    </source>
</evidence>
<sequence length="574" mass="64589">MEKQNQNQKEPLVRQSNQSYQINNAAKAENLQQLIYNQPANQAAPVKPNSQGSSQLNANPYFNQGSARPSYYSPYVPKKKTPEYIAFKNRVISVKGLAITILSIIFCILFTETIFFGAAGISVPIMTIAFEGILFYSFKEKEKALSKTGVYTAVPIILLAMSFFIHYNPSTQFITWLTIIGLFCIQIISLSDIRVNGIFTLDMFIKAIENLFARPFSNFIVPFNSFKLLKNTKSKNYKNTIYILIGLMLSIPIAAILMVLFMSADAVFAVAMENITDFLGLDFKIIFWDIVLGTIFGILLAAMLTGLKYNEEKQASPAKIGDNIEAIIVGTFLTIINIFIITFVAFQFVYLFGGTVNITASDMTYAEYARRGFFELSTASGIIFAIALFVLIMTKKKDGRLSLWIKLATVCLCLCDGVLLISAVKRMLLYVNVYGLSTKRTLTLWFMAIIGLCLLWIIVKCYAIKIDVMKWIGITVIIGVCILSLTNTERIIANYNVNRYLEGTSETYIDINYLGNLSYTVVPEVARLMDLDKKHAGLKSIMESQQYKLSHRHRIYGFTLDQIKVSAILDKKLN</sequence>
<feature type="transmembrane region" description="Helical" evidence="1">
    <location>
        <begin position="403"/>
        <end position="424"/>
    </location>
</feature>
<feature type="transmembrane region" description="Helical" evidence="1">
    <location>
        <begin position="150"/>
        <end position="167"/>
    </location>
</feature>
<feature type="transmembrane region" description="Helical" evidence="1">
    <location>
        <begin position="92"/>
        <end position="111"/>
    </location>
</feature>
<comment type="caution">
    <text evidence="2">The sequence shown here is derived from an EMBL/GenBank/DDBJ whole genome shotgun (WGS) entry which is preliminary data.</text>
</comment>
<feature type="transmembrane region" description="Helical" evidence="1">
    <location>
        <begin position="240"/>
        <end position="263"/>
    </location>
</feature>
<feature type="transmembrane region" description="Helical" evidence="1">
    <location>
        <begin position="117"/>
        <end position="138"/>
    </location>
</feature>
<gene>
    <name evidence="2" type="ORF">LY28_02269</name>
</gene>
<keyword evidence="3" id="KW-1185">Reference proteome</keyword>
<evidence type="ECO:0000313" key="2">
    <source>
        <dbReference type="EMBL" id="PYG87135.1"/>
    </source>
</evidence>
<dbReference type="OrthoDB" id="9767931at2"/>
<keyword evidence="1" id="KW-0812">Transmembrane</keyword>
<organism evidence="2 3">
    <name type="scientific">Ruminiclostridium sufflavum DSM 19573</name>
    <dbReference type="NCBI Taxonomy" id="1121337"/>
    <lineage>
        <taxon>Bacteria</taxon>
        <taxon>Bacillati</taxon>
        <taxon>Bacillota</taxon>
        <taxon>Clostridia</taxon>
        <taxon>Eubacteriales</taxon>
        <taxon>Oscillospiraceae</taxon>
        <taxon>Ruminiclostridium</taxon>
    </lineage>
</organism>
<feature type="transmembrane region" description="Helical" evidence="1">
    <location>
        <begin position="444"/>
        <end position="463"/>
    </location>
</feature>
<feature type="transmembrane region" description="Helical" evidence="1">
    <location>
        <begin position="326"/>
        <end position="352"/>
    </location>
</feature>
<keyword evidence="1" id="KW-0472">Membrane</keyword>
<feature type="transmembrane region" description="Helical" evidence="1">
    <location>
        <begin position="468"/>
        <end position="486"/>
    </location>
</feature>
<dbReference type="AlphaFoldDB" id="A0A318XIX4"/>
<name>A0A318XIX4_9FIRM</name>
<evidence type="ECO:0000256" key="1">
    <source>
        <dbReference type="SAM" id="Phobius"/>
    </source>
</evidence>
<proteinExistence type="predicted"/>
<feature type="transmembrane region" description="Helical" evidence="1">
    <location>
        <begin position="283"/>
        <end position="305"/>
    </location>
</feature>
<dbReference type="RefSeq" id="WP_110462299.1">
    <property type="nucleotide sequence ID" value="NZ_QKMR01000013.1"/>
</dbReference>
<accession>A0A318XIX4</accession>
<dbReference type="InterPro" id="IPR025291">
    <property type="entry name" value="DUF4153"/>
</dbReference>
<dbReference type="Pfam" id="PF13687">
    <property type="entry name" value="DUF4153"/>
    <property type="match status" value="1"/>
</dbReference>
<reference evidence="2 3" key="1">
    <citation type="submission" date="2018-06" db="EMBL/GenBank/DDBJ databases">
        <title>Genomic Encyclopedia of Type Strains, Phase I: the one thousand microbial genomes (KMG-I) project.</title>
        <authorList>
            <person name="Kyrpides N."/>
        </authorList>
    </citation>
    <scope>NUCLEOTIDE SEQUENCE [LARGE SCALE GENOMIC DNA]</scope>
    <source>
        <strain evidence="2 3">DSM 19573</strain>
    </source>
</reference>